<dbReference type="Pfam" id="PF00528">
    <property type="entry name" value="BPD_transp_1"/>
    <property type="match status" value="1"/>
</dbReference>
<reference evidence="11" key="1">
    <citation type="submission" date="2015-07" db="EMBL/GenBank/DDBJ databases">
        <title>Draft genome sequence of Acetobacterium bakii DSM 8293, a potential psychrophilic chemical producer through syngas fermentation.</title>
        <authorList>
            <person name="Song Y."/>
            <person name="Hwang S."/>
            <person name="Cho B.-K."/>
        </authorList>
    </citation>
    <scope>NUCLEOTIDE SEQUENCE [LARGE SCALE GENOMIC DNA]</scope>
    <source>
        <strain evidence="11">DSM 8239</strain>
    </source>
</reference>
<comment type="subcellular location">
    <subcellularLocation>
        <location evidence="1 8">Cell membrane</location>
        <topology evidence="1 8">Multi-pass membrane protein</topology>
    </subcellularLocation>
</comment>
<evidence type="ECO:0000313" key="11">
    <source>
        <dbReference type="Proteomes" id="UP000036873"/>
    </source>
</evidence>
<dbReference type="OrthoDB" id="9782004at2"/>
<comment type="similarity">
    <text evidence="2">Belongs to the binding-protein-dependent transport system permease family. CysTW subfamily.</text>
</comment>
<dbReference type="PROSITE" id="PS50928">
    <property type="entry name" value="ABC_TM1"/>
    <property type="match status" value="1"/>
</dbReference>
<comment type="caution">
    <text evidence="10">The sequence shown here is derived from an EMBL/GenBank/DDBJ whole genome shotgun (WGS) entry which is preliminary data.</text>
</comment>
<dbReference type="GO" id="GO:0055085">
    <property type="term" value="P:transmembrane transport"/>
    <property type="evidence" value="ECO:0007669"/>
    <property type="project" value="InterPro"/>
</dbReference>
<evidence type="ECO:0000259" key="9">
    <source>
        <dbReference type="PROSITE" id="PS50928"/>
    </source>
</evidence>
<evidence type="ECO:0000256" key="2">
    <source>
        <dbReference type="ARBA" id="ARBA00007069"/>
    </source>
</evidence>
<dbReference type="InterPro" id="IPR035906">
    <property type="entry name" value="MetI-like_sf"/>
</dbReference>
<dbReference type="InterPro" id="IPR051789">
    <property type="entry name" value="Bact_Polyamine_Transport"/>
</dbReference>
<keyword evidence="4" id="KW-1003">Cell membrane</keyword>
<evidence type="ECO:0000256" key="3">
    <source>
        <dbReference type="ARBA" id="ARBA00022448"/>
    </source>
</evidence>
<evidence type="ECO:0000256" key="5">
    <source>
        <dbReference type="ARBA" id="ARBA00022692"/>
    </source>
</evidence>
<sequence>MKKFFRNAVFALVLLFLYAPILVLIIYSFNDSKIMGSWSGFTLKWYAMLFKDRYILEALYYTIVVALVATTVSTIVGTLSAIGIYNMHSKRRKPYLFMNNIPVLVPDIVMGITLMSLFIFISIKMGLTTLIIAHITFCIPYVILAVLPRFNRLPENIFEAALDLGATPKQAFWKVLFPEILPGITSGALIAFTLSIDDFVISFFTTGNSVTNLSITIYSMAKAGINPKINALSTIMFACIMILLIIINIRSGRSVKQTP</sequence>
<evidence type="ECO:0000256" key="4">
    <source>
        <dbReference type="ARBA" id="ARBA00022475"/>
    </source>
</evidence>
<dbReference type="AlphaFoldDB" id="A0A0L6U5A4"/>
<feature type="transmembrane region" description="Helical" evidence="8">
    <location>
        <begin position="97"/>
        <end position="121"/>
    </location>
</feature>
<accession>A0A0L6U5A4</accession>
<dbReference type="STRING" id="52689.AKG39_04415"/>
<keyword evidence="7 8" id="KW-0472">Membrane</keyword>
<name>A0A0L6U5A4_9FIRM</name>
<dbReference type="GO" id="GO:0005886">
    <property type="term" value="C:plasma membrane"/>
    <property type="evidence" value="ECO:0007669"/>
    <property type="project" value="UniProtKB-SubCell"/>
</dbReference>
<evidence type="ECO:0000313" key="10">
    <source>
        <dbReference type="EMBL" id="KNZ42965.1"/>
    </source>
</evidence>
<dbReference type="Gene3D" id="1.10.3720.10">
    <property type="entry name" value="MetI-like"/>
    <property type="match status" value="1"/>
</dbReference>
<dbReference type="PANTHER" id="PTHR43848:SF2">
    <property type="entry name" value="PUTRESCINE TRANSPORT SYSTEM PERMEASE PROTEIN POTI"/>
    <property type="match status" value="1"/>
</dbReference>
<feature type="transmembrane region" description="Helical" evidence="8">
    <location>
        <begin position="58"/>
        <end position="85"/>
    </location>
</feature>
<evidence type="ECO:0000256" key="6">
    <source>
        <dbReference type="ARBA" id="ARBA00022989"/>
    </source>
</evidence>
<organism evidence="10 11">
    <name type="scientific">Acetobacterium bakii</name>
    <dbReference type="NCBI Taxonomy" id="52689"/>
    <lineage>
        <taxon>Bacteria</taxon>
        <taxon>Bacillati</taxon>
        <taxon>Bacillota</taxon>
        <taxon>Clostridia</taxon>
        <taxon>Eubacteriales</taxon>
        <taxon>Eubacteriaceae</taxon>
        <taxon>Acetobacterium</taxon>
    </lineage>
</organism>
<feature type="transmembrane region" description="Helical" evidence="8">
    <location>
        <begin position="127"/>
        <end position="147"/>
    </location>
</feature>
<protein>
    <submittedName>
        <fullName evidence="10">Spermidine/putrescine ABC transporter permease</fullName>
    </submittedName>
</protein>
<proteinExistence type="inferred from homology"/>
<dbReference type="EMBL" id="LGYO01000008">
    <property type="protein sequence ID" value="KNZ42965.1"/>
    <property type="molecule type" value="Genomic_DNA"/>
</dbReference>
<feature type="transmembrane region" description="Helical" evidence="8">
    <location>
        <begin position="7"/>
        <end position="29"/>
    </location>
</feature>
<dbReference type="RefSeq" id="WP_050739147.1">
    <property type="nucleotide sequence ID" value="NZ_LGYO01000008.1"/>
</dbReference>
<dbReference type="InterPro" id="IPR000515">
    <property type="entry name" value="MetI-like"/>
</dbReference>
<dbReference type="SUPFAM" id="SSF161098">
    <property type="entry name" value="MetI-like"/>
    <property type="match status" value="1"/>
</dbReference>
<evidence type="ECO:0000256" key="8">
    <source>
        <dbReference type="RuleBase" id="RU363032"/>
    </source>
</evidence>
<dbReference type="PANTHER" id="PTHR43848">
    <property type="entry name" value="PUTRESCINE TRANSPORT SYSTEM PERMEASE PROTEIN POTI"/>
    <property type="match status" value="1"/>
</dbReference>
<dbReference type="PATRIC" id="fig|52689.4.peg.3935"/>
<dbReference type="Proteomes" id="UP000036873">
    <property type="component" value="Unassembled WGS sequence"/>
</dbReference>
<dbReference type="CDD" id="cd06261">
    <property type="entry name" value="TM_PBP2"/>
    <property type="match status" value="1"/>
</dbReference>
<keyword evidence="6 8" id="KW-1133">Transmembrane helix</keyword>
<keyword evidence="11" id="KW-1185">Reference proteome</keyword>
<evidence type="ECO:0000256" key="1">
    <source>
        <dbReference type="ARBA" id="ARBA00004651"/>
    </source>
</evidence>
<gene>
    <name evidence="10" type="ORF">AKG39_04415</name>
</gene>
<feature type="transmembrane region" description="Helical" evidence="8">
    <location>
        <begin position="229"/>
        <end position="249"/>
    </location>
</feature>
<keyword evidence="5 8" id="KW-0812">Transmembrane</keyword>
<keyword evidence="3 8" id="KW-0813">Transport</keyword>
<feature type="domain" description="ABC transmembrane type-1" evidence="9">
    <location>
        <begin position="59"/>
        <end position="247"/>
    </location>
</feature>
<evidence type="ECO:0000256" key="7">
    <source>
        <dbReference type="ARBA" id="ARBA00023136"/>
    </source>
</evidence>